<accession>A0A7G9YVW9</accession>
<feature type="domain" description="Tetrapyrrole biosynthesis uroporphyrinogen III synthase" evidence="1">
    <location>
        <begin position="24"/>
        <end position="258"/>
    </location>
</feature>
<protein>
    <recommendedName>
        <fullName evidence="1">Tetrapyrrole biosynthesis uroporphyrinogen III synthase domain-containing protein</fullName>
    </recommendedName>
</protein>
<dbReference type="Gene3D" id="3.40.50.10090">
    <property type="match status" value="2"/>
</dbReference>
<dbReference type="GO" id="GO:0006780">
    <property type="term" value="P:uroporphyrinogen III biosynthetic process"/>
    <property type="evidence" value="ECO:0007669"/>
    <property type="project" value="InterPro"/>
</dbReference>
<dbReference type="InterPro" id="IPR003754">
    <property type="entry name" value="4pyrrol_synth_uPrphyn_synth"/>
</dbReference>
<name>A0A7G9YVW9_9EURY</name>
<dbReference type="PANTHER" id="PTHR40082">
    <property type="entry name" value="BLR5956 PROTEIN"/>
    <property type="match status" value="1"/>
</dbReference>
<sequence>MERKTKMRKKIVAFRPENVLKRSKEKADRYGFDFFGFTLFELVDRKEALKEIEDVFDEGVDIVVFTSLNGVKKSFGICEGKFELKAKLSDAAIEICAIGPVTGSELEKRGVRVDFMPEQYSAKGLMELMDKRGDAENKKIVFLRSAEGGRDILDFLRQKGAFVKDIQIYKVEIKDTEEEKGLFSEFVAYNPDYIIFTSSLTFKMFLGLARKFGMKENIFEVLEHAKIAAIGDLTAETICEEGMKVDLVAGKSTFEGVLKEIKSKTF</sequence>
<dbReference type="SUPFAM" id="SSF69618">
    <property type="entry name" value="HemD-like"/>
    <property type="match status" value="1"/>
</dbReference>
<organism evidence="2">
    <name type="scientific">Candidatus Methanophagaceae archaeon ANME-1 ERB6</name>
    <dbReference type="NCBI Taxonomy" id="2759912"/>
    <lineage>
        <taxon>Archaea</taxon>
        <taxon>Methanobacteriati</taxon>
        <taxon>Methanobacteriota</taxon>
        <taxon>Stenosarchaea group</taxon>
        <taxon>Methanomicrobia</taxon>
        <taxon>Candidatus Methanophagales</taxon>
        <taxon>Candidatus Methanophagaceae</taxon>
    </lineage>
</organism>
<dbReference type="CDD" id="cd06578">
    <property type="entry name" value="HemD"/>
    <property type="match status" value="1"/>
</dbReference>
<dbReference type="InterPro" id="IPR039793">
    <property type="entry name" value="UROS/Hem4"/>
</dbReference>
<dbReference type="InterPro" id="IPR036108">
    <property type="entry name" value="4pyrrol_syn_uPrphyn_synt_sf"/>
</dbReference>
<evidence type="ECO:0000313" key="2">
    <source>
        <dbReference type="EMBL" id="QNO52153.1"/>
    </source>
</evidence>
<evidence type="ECO:0000259" key="1">
    <source>
        <dbReference type="Pfam" id="PF02602"/>
    </source>
</evidence>
<dbReference type="AlphaFoldDB" id="A0A7G9YVW9"/>
<dbReference type="GO" id="GO:0004852">
    <property type="term" value="F:uroporphyrinogen-III synthase activity"/>
    <property type="evidence" value="ECO:0007669"/>
    <property type="project" value="InterPro"/>
</dbReference>
<dbReference type="Pfam" id="PF02602">
    <property type="entry name" value="HEM4"/>
    <property type="match status" value="1"/>
</dbReference>
<dbReference type="PANTHER" id="PTHR40082:SF1">
    <property type="entry name" value="BLR5956 PROTEIN"/>
    <property type="match status" value="1"/>
</dbReference>
<proteinExistence type="predicted"/>
<gene>
    <name evidence="2" type="ORF">MDNCFBIC_00023</name>
</gene>
<dbReference type="EMBL" id="MT631502">
    <property type="protein sequence ID" value="QNO52153.1"/>
    <property type="molecule type" value="Genomic_DNA"/>
</dbReference>
<reference evidence="2" key="1">
    <citation type="submission" date="2020-06" db="EMBL/GenBank/DDBJ databases">
        <title>Unique genomic features of the anaerobic methanotrophic archaea.</title>
        <authorList>
            <person name="Chadwick G.L."/>
            <person name="Skennerton C.T."/>
            <person name="Laso-Perez R."/>
            <person name="Leu A.O."/>
            <person name="Speth D.R."/>
            <person name="Yu H."/>
            <person name="Morgan-Lang C."/>
            <person name="Hatzenpichler R."/>
            <person name="Goudeau D."/>
            <person name="Malmstrom R."/>
            <person name="Brazelton W.J."/>
            <person name="Woyke T."/>
            <person name="Hallam S.J."/>
            <person name="Tyson G.W."/>
            <person name="Wegener G."/>
            <person name="Boetius A."/>
            <person name="Orphan V."/>
        </authorList>
    </citation>
    <scope>NUCLEOTIDE SEQUENCE</scope>
</reference>